<evidence type="ECO:0000313" key="3">
    <source>
        <dbReference type="Proteomes" id="UP000000663"/>
    </source>
</evidence>
<evidence type="ECO:0000313" key="2">
    <source>
        <dbReference type="EMBL" id="CAJ37526.1"/>
    </source>
</evidence>
<feature type="compositionally biased region" description="Basic and acidic residues" evidence="1">
    <location>
        <begin position="56"/>
        <end position="87"/>
    </location>
</feature>
<dbReference type="AlphaFoldDB" id="Q0W267"/>
<evidence type="ECO:0000256" key="1">
    <source>
        <dbReference type="SAM" id="MobiDB-lite"/>
    </source>
</evidence>
<feature type="region of interest" description="Disordered" evidence="1">
    <location>
        <begin position="31"/>
        <end position="87"/>
    </location>
</feature>
<dbReference type="EMBL" id="AM114193">
    <property type="protein sequence ID" value="CAJ37526.1"/>
    <property type="molecule type" value="Genomic_DNA"/>
</dbReference>
<proteinExistence type="predicted"/>
<dbReference type="KEGG" id="rci:RCIA182"/>
<dbReference type="STRING" id="351160.RCIA182"/>
<protein>
    <submittedName>
        <fullName evidence="2">Uncharacterized protein</fullName>
    </submittedName>
</protein>
<accession>Q0W267</accession>
<dbReference type="Proteomes" id="UP000000663">
    <property type="component" value="Chromosome"/>
</dbReference>
<name>Q0W267_METAR</name>
<gene>
    <name evidence="2" type="ORF">RCIA182</name>
</gene>
<sequence>MQAFSRRFLTADFPSPILRPLTVLLSDLQTSLTSQLEKSPGPPGTPQPSICRICVRKPDNREVSEAPEIRENDLRVRSERSRGQRGG</sequence>
<keyword evidence="3" id="KW-1185">Reference proteome</keyword>
<reference evidence="2 3" key="1">
    <citation type="journal article" date="2006" name="Science">
        <title>Genome of rice cluster I archaea -- the key methane producers in the rice rhizosphere.</title>
        <authorList>
            <person name="Erkel C."/>
            <person name="Kube M."/>
            <person name="Reinhardt R."/>
            <person name="Liesack W."/>
        </authorList>
    </citation>
    <scope>NUCLEOTIDE SEQUENCE [LARGE SCALE GENOMIC DNA]</scope>
    <source>
        <strain evidence="3">DSM 22066 / NBRC 105507 / MRE50</strain>
    </source>
</reference>
<organism evidence="2 3">
    <name type="scientific">Methanocella arvoryzae (strain DSM 22066 / NBRC 105507 / MRE50)</name>
    <dbReference type="NCBI Taxonomy" id="351160"/>
    <lineage>
        <taxon>Archaea</taxon>
        <taxon>Methanobacteriati</taxon>
        <taxon>Methanobacteriota</taxon>
        <taxon>Stenosarchaea group</taxon>
        <taxon>Methanomicrobia</taxon>
        <taxon>Methanocellales</taxon>
        <taxon>Methanocellaceae</taxon>
        <taxon>Methanocella</taxon>
    </lineage>
</organism>